<dbReference type="SFLD" id="SFLDS00003">
    <property type="entry name" value="Haloacid_Dehalogenase"/>
    <property type="match status" value="1"/>
</dbReference>
<dbReference type="InterPro" id="IPR023214">
    <property type="entry name" value="HAD_sf"/>
</dbReference>
<dbReference type="PANTHER" id="PTHR12725:SF117">
    <property type="entry name" value="HALOACID DEHALOGENASE-LIKE HYDROLASE"/>
    <property type="match status" value="1"/>
</dbReference>
<accession>A0A0S7BJT7</accession>
<sequence>MKIRALFFDLDETLYPFGNKVVYVLGERMNHFISEKLNISESEVKGFRDRLYRTYGTTAKGLVVEYGVDLIDFLKYSHDIDISGFISPKPELRQILNQIPLRKYILTNADRFHATRVLKNLSIFDCFDGIIDVLDVFPDCKPSPKAFEKALWMTGIQSASDCIFFDDFPQNVDVAHEMGFYAIQVGDRTPAKFADSRIDRIEDMIHLDLFKEFVL</sequence>
<gene>
    <name evidence="1" type="ORF">ATC1_13607</name>
</gene>
<evidence type="ECO:0000313" key="1">
    <source>
        <dbReference type="EMBL" id="GAP40629.1"/>
    </source>
</evidence>
<dbReference type="AlphaFoldDB" id="A0A0S7BJT7"/>
<dbReference type="OrthoDB" id="9803141at2"/>
<dbReference type="EMBL" id="DF968181">
    <property type="protein sequence ID" value="GAP40629.1"/>
    <property type="molecule type" value="Genomic_DNA"/>
</dbReference>
<dbReference type="SFLD" id="SFLDG01132">
    <property type="entry name" value="C1.5.3:_5'-Nucleotidase_Like"/>
    <property type="match status" value="1"/>
</dbReference>
<dbReference type="InterPro" id="IPR036412">
    <property type="entry name" value="HAD-like_sf"/>
</dbReference>
<protein>
    <submittedName>
        <fullName evidence="1">Pyrimidine 5'-nucleotidase</fullName>
    </submittedName>
</protein>
<dbReference type="PANTHER" id="PTHR12725">
    <property type="entry name" value="HALOACID DEHALOGENASE-LIKE HYDROLASE"/>
    <property type="match status" value="1"/>
</dbReference>
<keyword evidence="2" id="KW-1185">Reference proteome</keyword>
<dbReference type="SFLD" id="SFLDG01129">
    <property type="entry name" value="C1.5:_HAD__Beta-PGM__Phosphata"/>
    <property type="match status" value="1"/>
</dbReference>
<dbReference type="SUPFAM" id="SSF56784">
    <property type="entry name" value="HAD-like"/>
    <property type="match status" value="1"/>
</dbReference>
<dbReference type="Pfam" id="PF00702">
    <property type="entry name" value="Hydrolase"/>
    <property type="match status" value="1"/>
</dbReference>
<dbReference type="Gene3D" id="3.40.50.1000">
    <property type="entry name" value="HAD superfamily/HAD-like"/>
    <property type="match status" value="1"/>
</dbReference>
<dbReference type="NCBIfam" id="TIGR01993">
    <property type="entry name" value="Pyr-5-nucltdase"/>
    <property type="match status" value="1"/>
</dbReference>
<proteinExistence type="predicted"/>
<name>A0A0S7BJT7_9CHLR</name>
<evidence type="ECO:0000313" key="2">
    <source>
        <dbReference type="Proteomes" id="UP000053370"/>
    </source>
</evidence>
<dbReference type="InterPro" id="IPR010237">
    <property type="entry name" value="Pyr-5-nucltdase"/>
</dbReference>
<dbReference type="NCBIfam" id="TIGR01509">
    <property type="entry name" value="HAD-SF-IA-v3"/>
    <property type="match status" value="1"/>
</dbReference>
<dbReference type="Proteomes" id="UP000053370">
    <property type="component" value="Unassembled WGS sequence"/>
</dbReference>
<organism evidence="1">
    <name type="scientific">Flexilinea flocculi</name>
    <dbReference type="NCBI Taxonomy" id="1678840"/>
    <lineage>
        <taxon>Bacteria</taxon>
        <taxon>Bacillati</taxon>
        <taxon>Chloroflexota</taxon>
        <taxon>Anaerolineae</taxon>
        <taxon>Anaerolineales</taxon>
        <taxon>Anaerolineaceae</taxon>
        <taxon>Flexilinea</taxon>
    </lineage>
</organism>
<dbReference type="Gene3D" id="1.10.150.450">
    <property type="match status" value="1"/>
</dbReference>
<dbReference type="RefSeq" id="WP_062280189.1">
    <property type="nucleotide sequence ID" value="NZ_DF968181.1"/>
</dbReference>
<reference evidence="1" key="1">
    <citation type="journal article" date="2015" name="Genome Announc.">
        <title>Draft Genome Sequence of Anaerolineae Strain TC1, a Novel Isolate from a Methanogenic Wastewater Treatment System.</title>
        <authorList>
            <person name="Matsuura N."/>
            <person name="Tourlousse D.M."/>
            <person name="Sun L."/>
            <person name="Toyonaga M."/>
            <person name="Kuroda K."/>
            <person name="Ohashi A."/>
            <person name="Cruz R."/>
            <person name="Yamaguchi T."/>
            <person name="Sekiguchi Y."/>
        </authorList>
    </citation>
    <scope>NUCLEOTIDE SEQUENCE [LARGE SCALE GENOMIC DNA]</scope>
    <source>
        <strain evidence="1">TC1</strain>
    </source>
</reference>
<dbReference type="STRING" id="1678840.ATC1_13607"/>
<dbReference type="InterPro" id="IPR006439">
    <property type="entry name" value="HAD-SF_hydro_IA"/>
</dbReference>